<dbReference type="GO" id="GO:0005737">
    <property type="term" value="C:cytoplasm"/>
    <property type="evidence" value="ECO:0007669"/>
    <property type="project" value="UniProtKB-SubCell"/>
</dbReference>
<name>A0AAP3UXY7_9PROT</name>
<feature type="domain" description="3-hydroxyacyl-CoA dehydrogenase NAD binding" evidence="12">
    <location>
        <begin position="4"/>
        <end position="181"/>
    </location>
</feature>
<keyword evidence="14" id="KW-1185">Reference proteome</keyword>
<comment type="similarity">
    <text evidence="2">Belongs to the 3-hydroxyacyl-CoA dehydrogenase family.</text>
</comment>
<dbReference type="InterPro" id="IPR022694">
    <property type="entry name" value="3-OHacyl-CoA_DH"/>
</dbReference>
<proteinExistence type="inferred from homology"/>
<dbReference type="Gene3D" id="1.10.1040.10">
    <property type="entry name" value="N-(1-d-carboxylethyl)-l-norvaline Dehydrogenase, domain 2"/>
    <property type="match status" value="1"/>
</dbReference>
<accession>A0AAP3UXY7</accession>
<keyword evidence="4" id="KW-0963">Cytoplasm</keyword>
<dbReference type="EMBL" id="JARGEQ010000025">
    <property type="protein sequence ID" value="MDF1585588.1"/>
    <property type="molecule type" value="Genomic_DNA"/>
</dbReference>
<dbReference type="GO" id="GO:0070403">
    <property type="term" value="F:NAD+ binding"/>
    <property type="evidence" value="ECO:0007669"/>
    <property type="project" value="InterPro"/>
</dbReference>
<evidence type="ECO:0000256" key="10">
    <source>
        <dbReference type="PIRSR" id="PIRSR000105-1"/>
    </source>
</evidence>
<dbReference type="PROSITE" id="PS00067">
    <property type="entry name" value="3HCDH"/>
    <property type="match status" value="1"/>
</dbReference>
<evidence type="ECO:0000256" key="9">
    <source>
        <dbReference type="ARBA" id="ARBA00042709"/>
    </source>
</evidence>
<dbReference type="EC" id="1.1.1.45" evidence="8"/>
<evidence type="ECO:0000256" key="3">
    <source>
        <dbReference type="ARBA" id="ARBA00011738"/>
    </source>
</evidence>
<evidence type="ECO:0000256" key="4">
    <source>
        <dbReference type="ARBA" id="ARBA00022490"/>
    </source>
</evidence>
<sequence length="316" mass="34793">MSETVAIVGAGLIGRAWAIAFARAGWSVRLWDADAAVPARTLATIEPLLADMAHHGLLDGQDVPAVMARIAPATDLGEALAGVAWVQENAPERVEVKRELWARMDPLAPREAILASSTSAIVPSRFTEHLEGRERCVVTHPLNPPYLIPAVEVVPAPWTSKASMDRAAGVMRAIGQSPIMMTRELDGFVMNRMQGALLEEAFRLVADGLCTAEEIDIGLREGLALRWSFMGPFETIDLNAPGGVRDYVTRYQGIYETLFPSMQRRVDWAGPVLEKVEKERRGRVAEDALAERQNWRDRRLMALAGHKRRAAKDIGD</sequence>
<reference evidence="13 14" key="1">
    <citation type="submission" date="2023-03" db="EMBL/GenBank/DDBJ databases">
        <title>YIM 152171 draft genome.</title>
        <authorList>
            <person name="Yang Z."/>
        </authorList>
    </citation>
    <scope>NUCLEOTIDE SEQUENCE [LARGE SCALE GENOMIC DNA]</scope>
    <source>
        <strain evidence="13 14">YIM 152171</strain>
    </source>
</reference>
<evidence type="ECO:0000256" key="5">
    <source>
        <dbReference type="ARBA" id="ARBA00022553"/>
    </source>
</evidence>
<dbReference type="NCBIfam" id="NF004783">
    <property type="entry name" value="PRK06129.1"/>
    <property type="match status" value="1"/>
</dbReference>
<dbReference type="InterPro" id="IPR006176">
    <property type="entry name" value="3-OHacyl-CoA_DH_NAD-bd"/>
</dbReference>
<evidence type="ECO:0000256" key="8">
    <source>
        <dbReference type="ARBA" id="ARBA00038962"/>
    </source>
</evidence>
<comment type="caution">
    <text evidence="13">The sequence shown here is derived from an EMBL/GenBank/DDBJ whole genome shotgun (WGS) entry which is preliminary data.</text>
</comment>
<dbReference type="InterPro" id="IPR013328">
    <property type="entry name" value="6PGD_dom2"/>
</dbReference>
<evidence type="ECO:0000259" key="12">
    <source>
        <dbReference type="Pfam" id="PF02737"/>
    </source>
</evidence>
<feature type="domain" description="3-hydroxyacyl-CoA dehydrogenase C-terminal" evidence="11">
    <location>
        <begin position="187"/>
        <end position="250"/>
    </location>
</feature>
<dbReference type="RefSeq" id="WP_327788006.1">
    <property type="nucleotide sequence ID" value="NZ_JARGEQ010000025.1"/>
</dbReference>
<dbReference type="SUPFAM" id="SSF51735">
    <property type="entry name" value="NAD(P)-binding Rossmann-fold domains"/>
    <property type="match status" value="1"/>
</dbReference>
<keyword evidence="6 13" id="KW-0560">Oxidoreductase</keyword>
<evidence type="ECO:0000256" key="6">
    <source>
        <dbReference type="ARBA" id="ARBA00023002"/>
    </source>
</evidence>
<organism evidence="13 14">
    <name type="scientific">Marinimicrococcus flavescens</name>
    <dbReference type="NCBI Taxonomy" id="3031815"/>
    <lineage>
        <taxon>Bacteria</taxon>
        <taxon>Pseudomonadati</taxon>
        <taxon>Pseudomonadota</taxon>
        <taxon>Alphaproteobacteria</taxon>
        <taxon>Geminicoccales</taxon>
        <taxon>Geminicoccaceae</taxon>
        <taxon>Marinimicrococcus</taxon>
    </lineage>
</organism>
<dbReference type="Gene3D" id="3.40.50.720">
    <property type="entry name" value="NAD(P)-binding Rossmann-like Domain"/>
    <property type="match status" value="1"/>
</dbReference>
<dbReference type="InterPro" id="IPR008927">
    <property type="entry name" value="6-PGluconate_DH-like_C_sf"/>
</dbReference>
<dbReference type="GO" id="GO:0006631">
    <property type="term" value="P:fatty acid metabolic process"/>
    <property type="evidence" value="ECO:0007669"/>
    <property type="project" value="InterPro"/>
</dbReference>
<evidence type="ECO:0000259" key="11">
    <source>
        <dbReference type="Pfam" id="PF00725"/>
    </source>
</evidence>
<gene>
    <name evidence="13" type="ORF">PZ740_04200</name>
</gene>
<dbReference type="InterPro" id="IPR006180">
    <property type="entry name" value="3-OHacyl-CoA_DH_CS"/>
</dbReference>
<evidence type="ECO:0000256" key="2">
    <source>
        <dbReference type="ARBA" id="ARBA00009463"/>
    </source>
</evidence>
<dbReference type="Proteomes" id="UP001301140">
    <property type="component" value="Unassembled WGS sequence"/>
</dbReference>
<dbReference type="SUPFAM" id="SSF48179">
    <property type="entry name" value="6-phosphogluconate dehydrogenase C-terminal domain-like"/>
    <property type="match status" value="1"/>
</dbReference>
<dbReference type="Pfam" id="PF00725">
    <property type="entry name" value="3HCDH"/>
    <property type="match status" value="1"/>
</dbReference>
<dbReference type="PANTHER" id="PTHR48075">
    <property type="entry name" value="3-HYDROXYACYL-COA DEHYDROGENASE FAMILY PROTEIN"/>
    <property type="match status" value="1"/>
</dbReference>
<dbReference type="PANTHER" id="PTHR48075:SF1">
    <property type="entry name" value="LAMBDA-CRYSTALLIN HOMOLOG"/>
    <property type="match status" value="1"/>
</dbReference>
<evidence type="ECO:0000313" key="13">
    <source>
        <dbReference type="EMBL" id="MDF1585588.1"/>
    </source>
</evidence>
<comment type="subunit">
    <text evidence="3">Homodimer.</text>
</comment>
<evidence type="ECO:0000256" key="1">
    <source>
        <dbReference type="ARBA" id="ARBA00004496"/>
    </source>
</evidence>
<evidence type="ECO:0000313" key="14">
    <source>
        <dbReference type="Proteomes" id="UP001301140"/>
    </source>
</evidence>
<keyword evidence="7" id="KW-0520">NAD</keyword>
<protein>
    <recommendedName>
        <fullName evidence="9">L-gulonate 3-dehydrogenase</fullName>
        <ecNumber evidence="8">1.1.1.45</ecNumber>
    </recommendedName>
    <alternativeName>
        <fullName evidence="9">L-gulonate 3-dehydrogenase</fullName>
    </alternativeName>
</protein>
<dbReference type="GO" id="GO:0050104">
    <property type="term" value="F:L-gulonate 3-dehydrogenase activity"/>
    <property type="evidence" value="ECO:0007669"/>
    <property type="project" value="UniProtKB-EC"/>
</dbReference>
<dbReference type="AlphaFoldDB" id="A0AAP3UXY7"/>
<keyword evidence="5" id="KW-0597">Phosphoprotein</keyword>
<comment type="subcellular location">
    <subcellularLocation>
        <location evidence="1">Cytoplasm</location>
    </subcellularLocation>
</comment>
<dbReference type="Pfam" id="PF02737">
    <property type="entry name" value="3HCDH_N"/>
    <property type="match status" value="1"/>
</dbReference>
<dbReference type="InterPro" id="IPR036291">
    <property type="entry name" value="NAD(P)-bd_dom_sf"/>
</dbReference>
<feature type="site" description="Important for catalytic activity" evidence="10">
    <location>
        <position position="140"/>
    </location>
</feature>
<dbReference type="PIRSF" id="PIRSF000105">
    <property type="entry name" value="HCDH"/>
    <property type="match status" value="1"/>
</dbReference>
<dbReference type="InterPro" id="IPR006108">
    <property type="entry name" value="3HC_DH_C"/>
</dbReference>
<evidence type="ECO:0000256" key="7">
    <source>
        <dbReference type="ARBA" id="ARBA00023027"/>
    </source>
</evidence>